<name>A0A3R6IBK3_9BACT</name>
<evidence type="ECO:0000313" key="2">
    <source>
        <dbReference type="Proteomes" id="UP000284548"/>
    </source>
</evidence>
<comment type="caution">
    <text evidence="1">The sequence shown here is derived from an EMBL/GenBank/DDBJ whole genome shotgun (WGS) entry which is preliminary data.</text>
</comment>
<dbReference type="EMBL" id="QRKB01000001">
    <property type="protein sequence ID" value="RHH85298.1"/>
    <property type="molecule type" value="Genomic_DNA"/>
</dbReference>
<sequence length="258" mass="30169">MEANDYLKAMQAMDELDRLVTSVYPDKFKLVCKKHGIDECKAMNMYSYLQKMHKGQSWLVRYKPLEYLERVLTLAKEAYASYMNNGLILSMVNFGDKYTRILVIFEKDGVRSQQEFDLREQRTYVDIADFIGNGYSIVSVIRQSDNVDSEKFVGEKDERSHSIPIYDGDVMLCYVNKPEFWSSDWRNSGLYICENGSYHRLLYTPNKGYVRHGEPDVDEDFTLDIEEESFSSYVMTLDQSWYKLGNVYAGIGFLKEKE</sequence>
<organism evidence="1 2">
    <name type="scientific">Segatella copri</name>
    <dbReference type="NCBI Taxonomy" id="165179"/>
    <lineage>
        <taxon>Bacteria</taxon>
        <taxon>Pseudomonadati</taxon>
        <taxon>Bacteroidota</taxon>
        <taxon>Bacteroidia</taxon>
        <taxon>Bacteroidales</taxon>
        <taxon>Prevotellaceae</taxon>
        <taxon>Segatella</taxon>
    </lineage>
</organism>
<evidence type="ECO:0000313" key="1">
    <source>
        <dbReference type="EMBL" id="RHH85298.1"/>
    </source>
</evidence>
<reference evidence="1 2" key="1">
    <citation type="submission" date="2018-08" db="EMBL/GenBank/DDBJ databases">
        <title>A genome reference for cultivated species of the human gut microbiota.</title>
        <authorList>
            <person name="Zou Y."/>
            <person name="Xue W."/>
            <person name="Luo G."/>
        </authorList>
    </citation>
    <scope>NUCLEOTIDE SEQUENCE [LARGE SCALE GENOMIC DNA]</scope>
    <source>
        <strain evidence="1 2">AM16-54</strain>
    </source>
</reference>
<dbReference type="AlphaFoldDB" id="A0A3R6IBK3"/>
<proteinExistence type="predicted"/>
<gene>
    <name evidence="1" type="ORF">DW192_00800</name>
</gene>
<protein>
    <submittedName>
        <fullName evidence="1">Uncharacterized protein</fullName>
    </submittedName>
</protein>
<accession>A0A3R6IBK3</accession>
<dbReference type="RefSeq" id="WP_118253165.1">
    <property type="nucleotide sequence ID" value="NZ_QRKB01000001.1"/>
</dbReference>
<dbReference type="Proteomes" id="UP000284548">
    <property type="component" value="Unassembled WGS sequence"/>
</dbReference>